<keyword evidence="2" id="KW-0479">Metal-binding</keyword>
<dbReference type="EMBL" id="FNFF01000010">
    <property type="protein sequence ID" value="SDK67212.1"/>
    <property type="molecule type" value="Genomic_DNA"/>
</dbReference>
<dbReference type="InterPro" id="IPR011234">
    <property type="entry name" value="Fumarylacetoacetase-like_C"/>
</dbReference>
<proteinExistence type="inferred from homology"/>
<dbReference type="STRING" id="417292.SAMN05421806_11050"/>
<evidence type="ECO:0000256" key="2">
    <source>
        <dbReference type="ARBA" id="ARBA00022723"/>
    </source>
</evidence>
<dbReference type="PANTHER" id="PTHR42796:SF4">
    <property type="entry name" value="FUMARYLACETOACETATE HYDROLASE DOMAIN-CONTAINING PROTEIN 2A"/>
    <property type="match status" value="1"/>
</dbReference>
<organism evidence="4 5">
    <name type="scientific">Streptomyces indicus</name>
    <dbReference type="NCBI Taxonomy" id="417292"/>
    <lineage>
        <taxon>Bacteria</taxon>
        <taxon>Bacillati</taxon>
        <taxon>Actinomycetota</taxon>
        <taxon>Actinomycetes</taxon>
        <taxon>Kitasatosporales</taxon>
        <taxon>Streptomycetaceae</taxon>
        <taxon>Streptomyces</taxon>
    </lineage>
</organism>
<dbReference type="GO" id="GO:0003824">
    <property type="term" value="F:catalytic activity"/>
    <property type="evidence" value="ECO:0007669"/>
    <property type="project" value="InterPro"/>
</dbReference>
<reference evidence="4 5" key="1">
    <citation type="submission" date="2016-10" db="EMBL/GenBank/DDBJ databases">
        <authorList>
            <person name="de Groot N.N."/>
        </authorList>
    </citation>
    <scope>NUCLEOTIDE SEQUENCE [LARGE SCALE GENOMIC DNA]</scope>
    <source>
        <strain evidence="4 5">CGMCC 4.5727</strain>
    </source>
</reference>
<evidence type="ECO:0000313" key="4">
    <source>
        <dbReference type="EMBL" id="SDK67212.1"/>
    </source>
</evidence>
<dbReference type="PANTHER" id="PTHR42796">
    <property type="entry name" value="FUMARYLACETOACETATE HYDROLASE DOMAIN-CONTAINING PROTEIN 2A-RELATED"/>
    <property type="match status" value="1"/>
</dbReference>
<dbReference type="RefSeq" id="WP_093613381.1">
    <property type="nucleotide sequence ID" value="NZ_FNFF01000010.1"/>
</dbReference>
<dbReference type="Proteomes" id="UP000199155">
    <property type="component" value="Unassembled WGS sequence"/>
</dbReference>
<dbReference type="OrthoDB" id="2273115at2"/>
<evidence type="ECO:0000256" key="1">
    <source>
        <dbReference type="ARBA" id="ARBA00010211"/>
    </source>
</evidence>
<keyword evidence="5" id="KW-1185">Reference proteome</keyword>
<dbReference type="Pfam" id="PF01557">
    <property type="entry name" value="FAA_hydrolase"/>
    <property type="match status" value="1"/>
</dbReference>
<dbReference type="AlphaFoldDB" id="A0A1G9DTP1"/>
<evidence type="ECO:0000313" key="5">
    <source>
        <dbReference type="Proteomes" id="UP000199155"/>
    </source>
</evidence>
<dbReference type="InterPro" id="IPR051121">
    <property type="entry name" value="FAH"/>
</dbReference>
<accession>A0A1G9DTP1</accession>
<dbReference type="SUPFAM" id="SSF56529">
    <property type="entry name" value="FAH"/>
    <property type="match status" value="1"/>
</dbReference>
<dbReference type="Gene3D" id="3.90.850.10">
    <property type="entry name" value="Fumarylacetoacetase-like, C-terminal domain"/>
    <property type="match status" value="1"/>
</dbReference>
<dbReference type="InterPro" id="IPR036663">
    <property type="entry name" value="Fumarylacetoacetase_C_sf"/>
</dbReference>
<sequence length="283" mass="30594">MKLLRVGNPGAETPALLDEDGTLRDLSGIVADIDGELLADPAALARIREAAPTLPVLDAEGRRIGPPLGRIGKVVCIGLNYHDHARETGAEIPAEPIVFFKAADTVVGPNDTVLIPRKSVKTDWEVELAIVIGRTARYLESDEEALAHVAGYAVSNDVSEREFQIERGGTWDKGKNCETFNPLGPWLVTADEVPDPQALGLKLWVNGELKQDGTTAEQIFPVAEVVRYVSQFMTLYPGDIINTGTPAGVAMGQPEPKPYLRAGDVVELEIEGLGRQRQELKDA</sequence>
<dbReference type="GO" id="GO:0044281">
    <property type="term" value="P:small molecule metabolic process"/>
    <property type="evidence" value="ECO:0007669"/>
    <property type="project" value="UniProtKB-ARBA"/>
</dbReference>
<feature type="domain" description="Fumarylacetoacetase-like C-terminal" evidence="3">
    <location>
        <begin position="73"/>
        <end position="279"/>
    </location>
</feature>
<evidence type="ECO:0000259" key="3">
    <source>
        <dbReference type="Pfam" id="PF01557"/>
    </source>
</evidence>
<gene>
    <name evidence="4" type="ORF">SAMN05421806_11050</name>
</gene>
<protein>
    <submittedName>
        <fullName evidence="4">2-keto-4-pentenoate hydratase/2-oxohepta-3-ene-1,7-dioic acid hydratase (Catechol pathway)</fullName>
    </submittedName>
</protein>
<dbReference type="FunFam" id="3.90.850.10:FF:000012">
    <property type="entry name" value="Putative 2-hydroxyhepta-2,4-diene-1,7-dioate isomerase"/>
    <property type="match status" value="1"/>
</dbReference>
<name>A0A1G9DTP1_9ACTN</name>
<comment type="similarity">
    <text evidence="1">Belongs to the FAH family.</text>
</comment>
<dbReference type="GO" id="GO:0046872">
    <property type="term" value="F:metal ion binding"/>
    <property type="evidence" value="ECO:0007669"/>
    <property type="project" value="UniProtKB-KW"/>
</dbReference>